<dbReference type="GO" id="GO:0000981">
    <property type="term" value="F:DNA-binding transcription factor activity, RNA polymerase II-specific"/>
    <property type="evidence" value="ECO:0007669"/>
    <property type="project" value="TreeGrafter"/>
</dbReference>
<dbReference type="Pfam" id="PF14598">
    <property type="entry name" value="PAS_11"/>
    <property type="match status" value="1"/>
</dbReference>
<keyword evidence="2" id="KW-0805">Transcription regulation</keyword>
<dbReference type="EnsemblMetazoa" id="XM_011404982.2">
    <property type="protein sequence ID" value="XP_011403284.1"/>
    <property type="gene ID" value="LOC105312383"/>
</dbReference>
<dbReference type="SUPFAM" id="SSF55785">
    <property type="entry name" value="PYP-like sensor domain (PAS domain)"/>
    <property type="match status" value="2"/>
</dbReference>
<name>A0A1X7V3T1_AMPQE</name>
<feature type="compositionally biased region" description="Low complexity" evidence="5">
    <location>
        <begin position="409"/>
        <end position="440"/>
    </location>
</feature>
<dbReference type="InterPro" id="IPR035965">
    <property type="entry name" value="PAS-like_dom_sf"/>
</dbReference>
<dbReference type="EnsemblMetazoa" id="Aqu2.1.34611_001">
    <property type="protein sequence ID" value="Aqu2.1.34611_001"/>
    <property type="gene ID" value="Aqu2.1.34611"/>
</dbReference>
<dbReference type="OrthoDB" id="6021714at2759"/>
<dbReference type="GO" id="GO:0000977">
    <property type="term" value="F:RNA polymerase II transcription regulatory region sequence-specific DNA binding"/>
    <property type="evidence" value="ECO:0007669"/>
    <property type="project" value="TreeGrafter"/>
</dbReference>
<organism evidence="7">
    <name type="scientific">Amphimedon queenslandica</name>
    <name type="common">Sponge</name>
    <dbReference type="NCBI Taxonomy" id="400682"/>
    <lineage>
        <taxon>Eukaryota</taxon>
        <taxon>Metazoa</taxon>
        <taxon>Porifera</taxon>
        <taxon>Demospongiae</taxon>
        <taxon>Heteroscleromorpha</taxon>
        <taxon>Haplosclerida</taxon>
        <taxon>Niphatidae</taxon>
        <taxon>Amphimedon</taxon>
    </lineage>
</organism>
<protein>
    <recommendedName>
        <fullName evidence="6">PAS domain-containing protein</fullName>
    </recommendedName>
</protein>
<dbReference type="OMA" id="LKCHAGR"/>
<feature type="domain" description="PAS" evidence="6">
    <location>
        <begin position="97"/>
        <end position="160"/>
    </location>
</feature>
<evidence type="ECO:0000259" key="6">
    <source>
        <dbReference type="PROSITE" id="PS50112"/>
    </source>
</evidence>
<feature type="region of interest" description="Disordered" evidence="5">
    <location>
        <begin position="344"/>
        <end position="472"/>
    </location>
</feature>
<evidence type="ECO:0000256" key="5">
    <source>
        <dbReference type="SAM" id="MobiDB-lite"/>
    </source>
</evidence>
<proteinExistence type="predicted"/>
<reference evidence="8" key="1">
    <citation type="journal article" date="2010" name="Nature">
        <title>The Amphimedon queenslandica genome and the evolution of animal complexity.</title>
        <authorList>
            <person name="Srivastava M."/>
            <person name="Simakov O."/>
            <person name="Chapman J."/>
            <person name="Fahey B."/>
            <person name="Gauthier M.E."/>
            <person name="Mitros T."/>
            <person name="Richards G.S."/>
            <person name="Conaco C."/>
            <person name="Dacre M."/>
            <person name="Hellsten U."/>
            <person name="Larroux C."/>
            <person name="Putnam N.H."/>
            <person name="Stanke M."/>
            <person name="Adamska M."/>
            <person name="Darling A."/>
            <person name="Degnan S.M."/>
            <person name="Oakley T.H."/>
            <person name="Plachetzki D.C."/>
            <person name="Zhai Y."/>
            <person name="Adamski M."/>
            <person name="Calcino A."/>
            <person name="Cummins S.F."/>
            <person name="Goodstein D.M."/>
            <person name="Harris C."/>
            <person name="Jackson D.J."/>
            <person name="Leys S.P."/>
            <person name="Shu S."/>
            <person name="Woodcroft B.J."/>
            <person name="Vervoort M."/>
            <person name="Kosik K.S."/>
            <person name="Manning G."/>
            <person name="Degnan B.M."/>
            <person name="Rokhsar D.S."/>
        </authorList>
    </citation>
    <scope>NUCLEOTIDE SEQUENCE [LARGE SCALE GENOMIC DNA]</scope>
</reference>
<dbReference type="Gene3D" id="3.30.450.20">
    <property type="entry name" value="PAS domain"/>
    <property type="match status" value="2"/>
</dbReference>
<feature type="compositionally biased region" description="Low complexity" evidence="5">
    <location>
        <begin position="453"/>
        <end position="465"/>
    </location>
</feature>
<evidence type="ECO:0000313" key="8">
    <source>
        <dbReference type="Proteomes" id="UP000007879"/>
    </source>
</evidence>
<dbReference type="STRING" id="400682.A0A1X7V3T1"/>
<evidence type="ECO:0000313" key="7">
    <source>
        <dbReference type="EnsemblMetazoa" id="Aqu2.1.34611_001"/>
    </source>
</evidence>
<keyword evidence="8" id="KW-1185">Reference proteome</keyword>
<feature type="domain" description="PAS" evidence="6">
    <location>
        <begin position="223"/>
        <end position="289"/>
    </location>
</feature>
<dbReference type="NCBIfam" id="TIGR00229">
    <property type="entry name" value="sensory_box"/>
    <property type="match status" value="1"/>
</dbReference>
<reference evidence="7" key="2">
    <citation type="submission" date="2017-05" db="UniProtKB">
        <authorList>
            <consortium name="EnsemblMetazoa"/>
        </authorList>
    </citation>
    <scope>IDENTIFICATION</scope>
</reference>
<feature type="region of interest" description="Disordered" evidence="5">
    <location>
        <begin position="530"/>
        <end position="565"/>
    </location>
</feature>
<evidence type="ECO:0000256" key="3">
    <source>
        <dbReference type="ARBA" id="ARBA00023163"/>
    </source>
</evidence>
<keyword evidence="3" id="KW-0804">Transcription</keyword>
<feature type="compositionally biased region" description="Basic and acidic residues" evidence="5">
    <location>
        <begin position="364"/>
        <end position="379"/>
    </location>
</feature>
<sequence length="670" mass="74124">MEPSNRFDTTEPYSVLNRKERSRELAQKRRTTYKGLMKDLADELPFSKDVVSQVDYNSRLRLALCFFRMKSIAPQKEPLSSESQSVSYHRGLVQDLITESLDGFLMVTGGDGSLIFISESIHKHLGLFQSEHIGLSMYEIIHEEDYETVKSALDDANKKVIDHPGKSAPCSFFCRMKCSRFKVSNTAAKCPGYKLVFVSGHYKITQSEPCLFAIVRPVSPPSILEITMEGNVFVTHYSMQMKCIFFDGRLQNLMGYEKKDLINHVPFEFHHHEDVEANLECSRGLMEKGEGLSGYYRYLTKYGTFVWVQSRATMMFDSRTGKPSYIVCMNYIISREKGEKCLEMRKSKAEAGVPTSPTPSVESSRSHDPFPVPRDDGKSMDPFQDPEAVESTRSPSSVTESLTSAPPLLRSVSPESLQSSSPTPPLSNASDKSSSVLSISDRGYDVMSTTRDSVTTPTAVSPTPSFAESGITTDYGTYSPQISEEGFIKHELLSPTFTKSPPSLVSLLSSEPFDNVKLFQHSPSAIPDVSPISSGYSGQSQIPSDKMSSSFLSRPGQMMQSQGQNVMMSRHPLPSFPPPPPPHAAAGLQYGSMSGNYRHQQVPFNFTATMVQQAPSHLNMSGPYVTAAIPHHYPSPVPSAIPIGVGNGFSLPVLRAEDVQFLNLTSDSYI</sequence>
<dbReference type="AlphaFoldDB" id="A0A1X7V3T1"/>
<dbReference type="CDD" id="cd00130">
    <property type="entry name" value="PAS"/>
    <property type="match status" value="2"/>
</dbReference>
<keyword evidence="4" id="KW-0539">Nucleus</keyword>
<evidence type="ECO:0000256" key="4">
    <source>
        <dbReference type="ARBA" id="ARBA00023242"/>
    </source>
</evidence>
<dbReference type="InterPro" id="IPR001610">
    <property type="entry name" value="PAC"/>
</dbReference>
<evidence type="ECO:0000256" key="1">
    <source>
        <dbReference type="ARBA" id="ARBA00004123"/>
    </source>
</evidence>
<dbReference type="KEGG" id="aqu:105312383"/>
<dbReference type="PROSITE" id="PS50112">
    <property type="entry name" value="PAS"/>
    <property type="match status" value="2"/>
</dbReference>
<dbReference type="InParanoid" id="A0A1X7V3T1"/>
<dbReference type="Proteomes" id="UP000007879">
    <property type="component" value="Unassembled WGS sequence"/>
</dbReference>
<dbReference type="SMART" id="SM00091">
    <property type="entry name" value="PAS"/>
    <property type="match status" value="2"/>
</dbReference>
<accession>A0A1X7V3T1</accession>
<dbReference type="SMART" id="SM00086">
    <property type="entry name" value="PAC"/>
    <property type="match status" value="1"/>
</dbReference>
<feature type="compositionally biased region" description="Low complexity" evidence="5">
    <location>
        <begin position="353"/>
        <end position="363"/>
    </location>
</feature>
<dbReference type="CDD" id="cd11391">
    <property type="entry name" value="bHLH_PAS"/>
    <property type="match status" value="1"/>
</dbReference>
<evidence type="ECO:0000256" key="2">
    <source>
        <dbReference type="ARBA" id="ARBA00023015"/>
    </source>
</evidence>
<comment type="subcellular location">
    <subcellularLocation>
        <location evidence="1">Nucleus</location>
    </subcellularLocation>
</comment>
<dbReference type="InterPro" id="IPR000014">
    <property type="entry name" value="PAS"/>
</dbReference>
<dbReference type="PANTHER" id="PTHR23043">
    <property type="entry name" value="HYPOXIA-INDUCIBLE FACTOR 1 ALPHA"/>
    <property type="match status" value="1"/>
</dbReference>
<gene>
    <name evidence="7" type="primary">105312383</name>
</gene>
<dbReference type="GO" id="GO:0005634">
    <property type="term" value="C:nucleus"/>
    <property type="evidence" value="ECO:0007669"/>
    <property type="project" value="UniProtKB-SubCell"/>
</dbReference>
<feature type="compositionally biased region" description="Polar residues" evidence="5">
    <location>
        <begin position="391"/>
        <end position="404"/>
    </location>
</feature>
<dbReference type="eggNOG" id="KOG3558">
    <property type="taxonomic scope" value="Eukaryota"/>
</dbReference>
<feature type="compositionally biased region" description="Polar residues" evidence="5">
    <location>
        <begin position="531"/>
        <end position="565"/>
    </location>
</feature>
<dbReference type="PANTHER" id="PTHR23043:SF17">
    <property type="entry name" value="PROTEIN SIMILAR"/>
    <property type="match status" value="1"/>
</dbReference>